<evidence type="ECO:0000313" key="1">
    <source>
        <dbReference type="EMBL" id="JAD57702.1"/>
    </source>
</evidence>
<sequence>MERLLELVKNPIRLDNGQKGQLFLMKPRRRGRNQQQ</sequence>
<name>A0A0A9BEI2_ARUDO</name>
<organism evidence="1">
    <name type="scientific">Arundo donax</name>
    <name type="common">Giant reed</name>
    <name type="synonym">Donax arundinaceus</name>
    <dbReference type="NCBI Taxonomy" id="35708"/>
    <lineage>
        <taxon>Eukaryota</taxon>
        <taxon>Viridiplantae</taxon>
        <taxon>Streptophyta</taxon>
        <taxon>Embryophyta</taxon>
        <taxon>Tracheophyta</taxon>
        <taxon>Spermatophyta</taxon>
        <taxon>Magnoliopsida</taxon>
        <taxon>Liliopsida</taxon>
        <taxon>Poales</taxon>
        <taxon>Poaceae</taxon>
        <taxon>PACMAD clade</taxon>
        <taxon>Arundinoideae</taxon>
        <taxon>Arundineae</taxon>
        <taxon>Arundo</taxon>
    </lineage>
</organism>
<protein>
    <submittedName>
        <fullName evidence="1">Uncharacterized protein</fullName>
    </submittedName>
</protein>
<dbReference type="AlphaFoldDB" id="A0A0A9BEI2"/>
<accession>A0A0A9BEI2</accession>
<dbReference type="EMBL" id="GBRH01240193">
    <property type="protein sequence ID" value="JAD57702.1"/>
    <property type="molecule type" value="Transcribed_RNA"/>
</dbReference>
<proteinExistence type="predicted"/>
<reference evidence="1" key="1">
    <citation type="submission" date="2014-09" db="EMBL/GenBank/DDBJ databases">
        <authorList>
            <person name="Magalhaes I.L.F."/>
            <person name="Oliveira U."/>
            <person name="Santos F.R."/>
            <person name="Vidigal T.H.D.A."/>
            <person name="Brescovit A.D."/>
            <person name="Santos A.J."/>
        </authorList>
    </citation>
    <scope>NUCLEOTIDE SEQUENCE</scope>
    <source>
        <tissue evidence="1">Shoot tissue taken approximately 20 cm above the soil surface</tissue>
    </source>
</reference>
<reference evidence="1" key="2">
    <citation type="journal article" date="2015" name="Data Brief">
        <title>Shoot transcriptome of the giant reed, Arundo donax.</title>
        <authorList>
            <person name="Barrero R.A."/>
            <person name="Guerrero F.D."/>
            <person name="Moolhuijzen P."/>
            <person name="Goolsby J.A."/>
            <person name="Tidwell J."/>
            <person name="Bellgard S.E."/>
            <person name="Bellgard M.I."/>
        </authorList>
    </citation>
    <scope>NUCLEOTIDE SEQUENCE</scope>
    <source>
        <tissue evidence="1">Shoot tissue taken approximately 20 cm above the soil surface</tissue>
    </source>
</reference>